<feature type="region of interest" description="Disordered" evidence="3">
    <location>
        <begin position="89"/>
        <end position="322"/>
    </location>
</feature>
<dbReference type="GeneID" id="107425569"/>
<organism evidence="5 7">
    <name type="scientific">Ziziphus jujuba</name>
    <name type="common">Chinese jujube</name>
    <name type="synonym">Ziziphus sativa</name>
    <dbReference type="NCBI Taxonomy" id="326968"/>
    <lineage>
        <taxon>Eukaryota</taxon>
        <taxon>Viridiplantae</taxon>
        <taxon>Streptophyta</taxon>
        <taxon>Embryophyta</taxon>
        <taxon>Tracheophyta</taxon>
        <taxon>Spermatophyta</taxon>
        <taxon>Magnoliopsida</taxon>
        <taxon>eudicotyledons</taxon>
        <taxon>Gunneridae</taxon>
        <taxon>Pentapetalae</taxon>
        <taxon>rosids</taxon>
        <taxon>fabids</taxon>
        <taxon>Rosales</taxon>
        <taxon>Rhamnaceae</taxon>
        <taxon>Paliureae</taxon>
        <taxon>Ziziphus</taxon>
    </lineage>
</organism>
<name>A0ABM3IS04_ZIZJJ</name>
<feature type="compositionally biased region" description="Polar residues" evidence="3">
    <location>
        <begin position="273"/>
        <end position="286"/>
    </location>
</feature>
<dbReference type="RefSeq" id="XP_048334300.2">
    <property type="nucleotide sequence ID" value="XM_048478343.2"/>
</dbReference>
<dbReference type="InterPro" id="IPR027417">
    <property type="entry name" value="P-loop_NTPase"/>
</dbReference>
<keyword evidence="2" id="KW-0963">Cytoplasm</keyword>
<dbReference type="RefSeq" id="XP_060672069.1">
    <property type="nucleotide sequence ID" value="XM_060816086.1"/>
</dbReference>
<reference evidence="6 7" key="1">
    <citation type="submission" date="2025-05" db="UniProtKB">
        <authorList>
            <consortium name="RefSeq"/>
        </authorList>
    </citation>
    <scope>IDENTIFICATION</scope>
    <source>
        <tissue evidence="6 7">Seedling</tissue>
    </source>
</reference>
<dbReference type="Pfam" id="PF21634">
    <property type="entry name" value="MOV-10_beta-barrel"/>
    <property type="match status" value="1"/>
</dbReference>
<evidence type="ECO:0000313" key="8">
    <source>
        <dbReference type="RefSeq" id="XP_048334301.2"/>
    </source>
</evidence>
<feature type="compositionally biased region" description="Low complexity" evidence="3">
    <location>
        <begin position="290"/>
        <end position="322"/>
    </location>
</feature>
<feature type="compositionally biased region" description="Low complexity" evidence="3">
    <location>
        <begin position="130"/>
        <end position="146"/>
    </location>
</feature>
<evidence type="ECO:0000313" key="6">
    <source>
        <dbReference type="RefSeq" id="XP_048334299.2"/>
    </source>
</evidence>
<feature type="domain" description="Helicase MOV-10-like beta-barrel" evidence="4">
    <location>
        <begin position="437"/>
        <end position="509"/>
    </location>
</feature>
<feature type="compositionally biased region" description="Polar residues" evidence="3">
    <location>
        <begin position="108"/>
        <end position="117"/>
    </location>
</feature>
<evidence type="ECO:0000256" key="2">
    <source>
        <dbReference type="ARBA" id="ARBA00022490"/>
    </source>
</evidence>
<evidence type="ECO:0000313" key="7">
    <source>
        <dbReference type="RefSeq" id="XP_048334300.2"/>
    </source>
</evidence>
<dbReference type="RefSeq" id="XP_048334299.2">
    <property type="nucleotide sequence ID" value="XM_048478342.2"/>
</dbReference>
<protein>
    <submittedName>
        <fullName evidence="6 7">Uncharacterized protein LOC107425569</fullName>
    </submittedName>
</protein>
<proteinExistence type="predicted"/>
<gene>
    <name evidence="6 7 8 9" type="primary">LOC107425569</name>
</gene>
<dbReference type="Proteomes" id="UP001652623">
    <property type="component" value="Chromosome 3"/>
</dbReference>
<feature type="compositionally biased region" description="Low complexity" evidence="3">
    <location>
        <begin position="187"/>
        <end position="230"/>
    </location>
</feature>
<evidence type="ECO:0000313" key="9">
    <source>
        <dbReference type="RefSeq" id="XP_060672069.1"/>
    </source>
</evidence>
<dbReference type="RefSeq" id="XP_048334301.2">
    <property type="nucleotide sequence ID" value="XM_048478344.2"/>
</dbReference>
<dbReference type="PANTHER" id="PTHR45418:SF5">
    <property type="entry name" value="BRCA2-INTERACTING PROTEIN-LIKE-RELATED"/>
    <property type="match status" value="1"/>
</dbReference>
<evidence type="ECO:0000256" key="1">
    <source>
        <dbReference type="ARBA" id="ARBA00004496"/>
    </source>
</evidence>
<evidence type="ECO:0000259" key="4">
    <source>
        <dbReference type="Pfam" id="PF21634"/>
    </source>
</evidence>
<dbReference type="PANTHER" id="PTHR45418">
    <property type="entry name" value="CANCER/TESTIS ANTIGEN 55"/>
    <property type="match status" value="1"/>
</dbReference>
<evidence type="ECO:0000256" key="3">
    <source>
        <dbReference type="SAM" id="MobiDB-lite"/>
    </source>
</evidence>
<feature type="compositionally biased region" description="Low complexity" evidence="3">
    <location>
        <begin position="252"/>
        <end position="267"/>
    </location>
</feature>
<keyword evidence="5" id="KW-1185">Reference proteome</keyword>
<evidence type="ECO:0000313" key="5">
    <source>
        <dbReference type="Proteomes" id="UP001652623"/>
    </source>
</evidence>
<comment type="subcellular location">
    <subcellularLocation>
        <location evidence="1">Cytoplasm</location>
    </subcellularLocation>
</comment>
<dbReference type="Gene3D" id="3.40.50.300">
    <property type="entry name" value="P-loop containing nucleotide triphosphate hydrolases"/>
    <property type="match status" value="1"/>
</dbReference>
<feature type="compositionally biased region" description="Low complexity" evidence="3">
    <location>
        <begin position="89"/>
        <end position="98"/>
    </location>
</feature>
<sequence>MSFFLDLLRCLLCCEYDVDRDYDDFGRIERNHFRVESPSSVPRFAHQSIDSFSNLYTRILLSKDKEVSGDSKFPPLLSASASASAAVSASPYNSHSSTPKPPKSFPKQAQSSYNYEPSKSLKPAISSSEQPQLSSCQTSSSSQRSSIKPLPSCPFSLNGPPCPSPQKLPNVRPILPEVASIQASPKTSRTTQSSASQTCPSPQSFSAKPSPSSFKVPETSTQPSPFSSSPLNAPPSRTSERLPTSRPILFVPSNQTSPKTSKTTQSSADQARPSPQCSSAKQSPSSIFVPKPSAQSFPSSPSLFSEPPSPSSSSSSSSQKFPTFKTILREATPNATDQKGKEEYICVEKDSLPLYMIPEDIKDLIKKEIVPEILKKPLSPLTYKDYFAALLYAEEYYYEKWSDFEMKNVTLELQKSRVSKRHKKHKNVNDGSNKPDDKIFVKFQIDSIPEHRPFLLSRDLVYARLTRSKAKNFQGVIFRVEGRKNIVLVEFEEDFYIQHDSTQRYDISFSFNRICLKRAHQALNAVSENLIQNFLFTDSPSRKVIPTTPVLGSQFSRIASDISSTVRQILSIQGSPPYLVAGPLCVPESKNYSYSEEPSKTGKVVREAVVQIYKSSPECRILISAPSNSACDVLMRSLKKVIPESNMFRANAAFREKDEVPDDILSSCLYKKERFACPSLDGLKKYRVIFSTFMSSFRLHNEGIHAGHFSHVFLVDASSAIEPEALVTVANFLDKNTTLVVTGRHGNSSRWIRSEIARERGLRTSYFERLCQCRPYRTLNPKFFTDLGLPDDSYSFR</sequence>
<dbReference type="InterPro" id="IPR049080">
    <property type="entry name" value="MOV-10-like_beta-barrel"/>
</dbReference>
<accession>A0ABM3IS04</accession>